<organism evidence="2 3">
    <name type="scientific">Bugula neritina</name>
    <name type="common">Brown bryozoan</name>
    <name type="synonym">Sertularia neritina</name>
    <dbReference type="NCBI Taxonomy" id="10212"/>
    <lineage>
        <taxon>Eukaryota</taxon>
        <taxon>Metazoa</taxon>
        <taxon>Spiralia</taxon>
        <taxon>Lophotrochozoa</taxon>
        <taxon>Bryozoa</taxon>
        <taxon>Gymnolaemata</taxon>
        <taxon>Cheilostomatida</taxon>
        <taxon>Flustrina</taxon>
        <taxon>Buguloidea</taxon>
        <taxon>Bugulidae</taxon>
        <taxon>Bugula</taxon>
    </lineage>
</organism>
<evidence type="ECO:0000313" key="3">
    <source>
        <dbReference type="Proteomes" id="UP000593567"/>
    </source>
</evidence>
<proteinExistence type="predicted"/>
<keyword evidence="3" id="KW-1185">Reference proteome</keyword>
<evidence type="ECO:0000256" key="1">
    <source>
        <dbReference type="SAM" id="MobiDB-lite"/>
    </source>
</evidence>
<sequence length="500" mass="57897">MVPRSCFLALTKLDQLVNCTNLKAAGRNDLFPTSDEVISMSREFGVPLTAEDIIADEEQMAVHDAMGGESKKAKSAIPINATSRMSRSRMQLKEPLDMSNERYLMELKSRQLTAEGIDYLADNIRTVMLESRQNKLRKHYQPVQHSAQRIAQNYSTSTFNSTELAKDIIRQNLDKDTLYTYNENYHHSATFVPVNVEELKKREKLAHQSKFVSKKDWTFPEVKNLKQCNEHPKKPDATRICDLKQEWIENLDHRNKLNPTLEERDIYSWRDRKLDMNTWEYPAKHFEPLSEPPISIMLPGKKLQKELDESDQLEKELWQRRLVVEDPSMHFYRCNPQTEAIMQGPKASNQLSKLENLLRDPPRKHAFAAPIMKTDIPPLRVVHYPSVDTKARAAGTDVASLTAEMNRQTVKPSGFKPGPFETRSWTLESNYVPAINYEHTDKGFFNLYHNHEHSKPTSRRQIIPLTETEYRSTYLFADPEEADASRQRHTIRQVSQPMSG</sequence>
<dbReference type="PANTHER" id="PTHR33667">
    <property type="entry name" value="SI:DKEY-57N24.6"/>
    <property type="match status" value="1"/>
</dbReference>
<comment type="caution">
    <text evidence="2">The sequence shown here is derived from an EMBL/GenBank/DDBJ whole genome shotgun (WGS) entry which is preliminary data.</text>
</comment>
<reference evidence="2" key="1">
    <citation type="submission" date="2020-06" db="EMBL/GenBank/DDBJ databases">
        <title>Draft genome of Bugula neritina, a colonial animal packing powerful symbionts and potential medicines.</title>
        <authorList>
            <person name="Rayko M."/>
        </authorList>
    </citation>
    <scope>NUCLEOTIDE SEQUENCE [LARGE SCALE GENOMIC DNA]</scope>
    <source>
        <strain evidence="2">Kwan_BN1</strain>
    </source>
</reference>
<protein>
    <submittedName>
        <fullName evidence="2">KIAA1257</fullName>
    </submittedName>
</protein>
<dbReference type="Proteomes" id="UP000593567">
    <property type="component" value="Unassembled WGS sequence"/>
</dbReference>
<dbReference type="EMBL" id="VXIV02003152">
    <property type="protein sequence ID" value="KAF6020683.1"/>
    <property type="molecule type" value="Genomic_DNA"/>
</dbReference>
<name>A0A7J7J3J3_BUGNE</name>
<evidence type="ECO:0000313" key="2">
    <source>
        <dbReference type="EMBL" id="KAF6020683.1"/>
    </source>
</evidence>
<accession>A0A7J7J3J3</accession>
<dbReference type="PANTHER" id="PTHR33667:SF7">
    <property type="entry name" value="RIKEN CDNA 1810020O05 GENE"/>
    <property type="match status" value="1"/>
</dbReference>
<gene>
    <name evidence="2" type="ORF">EB796_021003</name>
</gene>
<dbReference type="OrthoDB" id="188352at2759"/>
<feature type="region of interest" description="Disordered" evidence="1">
    <location>
        <begin position="478"/>
        <end position="500"/>
    </location>
</feature>
<dbReference type="AlphaFoldDB" id="A0A7J7J3J3"/>